<dbReference type="CDD" id="cd04301">
    <property type="entry name" value="NAT_SF"/>
    <property type="match status" value="1"/>
</dbReference>
<dbReference type="Proteomes" id="UP000278036">
    <property type="component" value="Unassembled WGS sequence"/>
</dbReference>
<reference evidence="4 7" key="1">
    <citation type="submission" date="2018-09" db="EMBL/GenBank/DDBJ databases">
        <title>Roseomonas sp. nov., isolated from feces of Tibetan antelopes in the Qinghai-Tibet plateau, China.</title>
        <authorList>
            <person name="Tian Z."/>
        </authorList>
    </citation>
    <scope>NUCLEOTIDE SEQUENCE [LARGE SCALE GENOMIC DNA]</scope>
    <source>
        <strain evidence="5 6">Z23</strain>
        <strain evidence="4 7">Z24</strain>
    </source>
</reference>
<dbReference type="InParanoid" id="A0A3A9JSK8"/>
<evidence type="ECO:0000313" key="7">
    <source>
        <dbReference type="Proteomes" id="UP000278036"/>
    </source>
</evidence>
<evidence type="ECO:0000256" key="1">
    <source>
        <dbReference type="ARBA" id="ARBA00022679"/>
    </source>
</evidence>
<keyword evidence="2" id="KW-0012">Acyltransferase</keyword>
<dbReference type="OrthoDB" id="9799092at2"/>
<keyword evidence="6" id="KW-1185">Reference proteome</keyword>
<evidence type="ECO:0000256" key="2">
    <source>
        <dbReference type="ARBA" id="ARBA00023315"/>
    </source>
</evidence>
<evidence type="ECO:0000259" key="3">
    <source>
        <dbReference type="PROSITE" id="PS51186"/>
    </source>
</evidence>
<proteinExistence type="predicted"/>
<dbReference type="SUPFAM" id="SSF55729">
    <property type="entry name" value="Acyl-CoA N-acyltransferases (Nat)"/>
    <property type="match status" value="1"/>
</dbReference>
<evidence type="ECO:0000313" key="5">
    <source>
        <dbReference type="EMBL" id="RMI19432.1"/>
    </source>
</evidence>
<dbReference type="Pfam" id="PF00583">
    <property type="entry name" value="Acetyltransf_1"/>
    <property type="match status" value="1"/>
</dbReference>
<comment type="caution">
    <text evidence="4">The sequence shown here is derived from an EMBL/GenBank/DDBJ whole genome shotgun (WGS) entry which is preliminary data.</text>
</comment>
<name>A0A3A9JSK8_9PROT</name>
<feature type="domain" description="N-acetyltransferase" evidence="3">
    <location>
        <begin position="4"/>
        <end position="161"/>
    </location>
</feature>
<organism evidence="4 7">
    <name type="scientific">Teichococcus wenyumeiae</name>
    <dbReference type="NCBI Taxonomy" id="2478470"/>
    <lineage>
        <taxon>Bacteria</taxon>
        <taxon>Pseudomonadati</taxon>
        <taxon>Pseudomonadota</taxon>
        <taxon>Alphaproteobacteria</taxon>
        <taxon>Acetobacterales</taxon>
        <taxon>Roseomonadaceae</taxon>
        <taxon>Roseomonas</taxon>
    </lineage>
</organism>
<sequence>MSEPAIRLLSPTDAAEFRRIRLEALLRHPEAFGASHAEMVQRDEACFAAMLADNTIFGAELDGRLVGTAAFSLQQGEKARHKAVMWAVYVEESQRGQHLGERLVQAVIDHARRHARVLQCAVATENHHARNIYLSLGFRHYGIERRALRVGGRFLDEDLLDIMIDDAETTKAAP</sequence>
<dbReference type="GO" id="GO:0016747">
    <property type="term" value="F:acyltransferase activity, transferring groups other than amino-acyl groups"/>
    <property type="evidence" value="ECO:0007669"/>
    <property type="project" value="InterPro"/>
</dbReference>
<accession>A0A3A9JSK8</accession>
<dbReference type="EMBL" id="RFLX01000019">
    <property type="protein sequence ID" value="RMI19432.1"/>
    <property type="molecule type" value="Genomic_DNA"/>
</dbReference>
<dbReference type="PANTHER" id="PTHR43877">
    <property type="entry name" value="AMINOALKYLPHOSPHONATE N-ACETYLTRANSFERASE-RELATED-RELATED"/>
    <property type="match status" value="1"/>
</dbReference>
<keyword evidence="1 4" id="KW-0808">Transferase</keyword>
<dbReference type="Gene3D" id="3.40.630.30">
    <property type="match status" value="1"/>
</dbReference>
<dbReference type="InterPro" id="IPR016181">
    <property type="entry name" value="Acyl_CoA_acyltransferase"/>
</dbReference>
<dbReference type="EMBL" id="RAQU01000073">
    <property type="protein sequence ID" value="RKK03698.1"/>
    <property type="molecule type" value="Genomic_DNA"/>
</dbReference>
<evidence type="ECO:0000313" key="4">
    <source>
        <dbReference type="EMBL" id="RKK03698.1"/>
    </source>
</evidence>
<dbReference type="InterPro" id="IPR050832">
    <property type="entry name" value="Bact_Acetyltransf"/>
</dbReference>
<dbReference type="AlphaFoldDB" id="A0A3A9JSK8"/>
<evidence type="ECO:0000313" key="6">
    <source>
        <dbReference type="Proteomes" id="UP000274097"/>
    </source>
</evidence>
<dbReference type="InterPro" id="IPR000182">
    <property type="entry name" value="GNAT_dom"/>
</dbReference>
<dbReference type="RefSeq" id="WP_120638764.1">
    <property type="nucleotide sequence ID" value="NZ_RAQU01000073.1"/>
</dbReference>
<protein>
    <submittedName>
        <fullName evidence="4">GNAT family N-acetyltransferase</fullName>
    </submittedName>
</protein>
<gene>
    <name evidence="4" type="ORF">D6Z83_13190</name>
    <name evidence="5" type="ORF">EBE87_19970</name>
</gene>
<dbReference type="Proteomes" id="UP000274097">
    <property type="component" value="Unassembled WGS sequence"/>
</dbReference>
<dbReference type="PROSITE" id="PS51186">
    <property type="entry name" value="GNAT"/>
    <property type="match status" value="1"/>
</dbReference>